<feature type="domain" description="CBS" evidence="3">
    <location>
        <begin position="10"/>
        <end position="70"/>
    </location>
</feature>
<dbReference type="Gene3D" id="3.10.580.10">
    <property type="entry name" value="CBS-domain"/>
    <property type="match status" value="1"/>
</dbReference>
<evidence type="ECO:0000256" key="1">
    <source>
        <dbReference type="ARBA" id="ARBA00023122"/>
    </source>
</evidence>
<keyword evidence="5" id="KW-1185">Reference proteome</keyword>
<dbReference type="PANTHER" id="PTHR43080">
    <property type="entry name" value="CBS DOMAIN-CONTAINING PROTEIN CBSX3, MITOCHONDRIAL"/>
    <property type="match status" value="1"/>
</dbReference>
<dbReference type="Pfam" id="PF00571">
    <property type="entry name" value="CBS"/>
    <property type="match status" value="2"/>
</dbReference>
<dbReference type="InterPro" id="IPR046342">
    <property type="entry name" value="CBS_dom_sf"/>
</dbReference>
<protein>
    <submittedName>
        <fullName evidence="4">Inosine 5'-monophosphate dehydrogenase</fullName>
    </submittedName>
</protein>
<dbReference type="EMBL" id="CP042913">
    <property type="protein sequence ID" value="QEG34965.1"/>
    <property type="molecule type" value="Genomic_DNA"/>
</dbReference>
<dbReference type="OrthoDB" id="9790355at2"/>
<dbReference type="KEGG" id="bgok:Pr1d_22540"/>
<dbReference type="AlphaFoldDB" id="A0A5B9QBL6"/>
<dbReference type="SUPFAM" id="SSF54631">
    <property type="entry name" value="CBS-domain pair"/>
    <property type="match status" value="1"/>
</dbReference>
<dbReference type="InterPro" id="IPR000644">
    <property type="entry name" value="CBS_dom"/>
</dbReference>
<sequence length="158" mass="17613">MCEITARDCMTTRLVTLSPDMDVIEAVELLLKKRISGAPVVDPFGNYLGVFSEKCSMQVLLDAAYEQLPSNQVRMFMNTEAMTIEADTHLLSMAQVFLLTNYRRLPVLEDGVLVGQVSRRDVMREALGMLRHQDLSKDTGSTLLYLSAVVERSDAPLA</sequence>
<dbReference type="InterPro" id="IPR051257">
    <property type="entry name" value="Diverse_CBS-Domain"/>
</dbReference>
<dbReference type="RefSeq" id="WP_148073533.1">
    <property type="nucleotide sequence ID" value="NZ_CP042913.1"/>
</dbReference>
<name>A0A5B9QBL6_9BACT</name>
<gene>
    <name evidence="4" type="ORF">Pr1d_22540</name>
</gene>
<dbReference type="Proteomes" id="UP000323917">
    <property type="component" value="Chromosome"/>
</dbReference>
<organism evidence="4 5">
    <name type="scientific">Bythopirellula goksoeyrii</name>
    <dbReference type="NCBI Taxonomy" id="1400387"/>
    <lineage>
        <taxon>Bacteria</taxon>
        <taxon>Pseudomonadati</taxon>
        <taxon>Planctomycetota</taxon>
        <taxon>Planctomycetia</taxon>
        <taxon>Pirellulales</taxon>
        <taxon>Lacipirellulaceae</taxon>
        <taxon>Bythopirellula</taxon>
    </lineage>
</organism>
<dbReference type="InterPro" id="IPR044729">
    <property type="entry name" value="CBS_bac"/>
</dbReference>
<dbReference type="SMART" id="SM00116">
    <property type="entry name" value="CBS"/>
    <property type="match status" value="2"/>
</dbReference>
<keyword evidence="1 2" id="KW-0129">CBS domain</keyword>
<evidence type="ECO:0000313" key="5">
    <source>
        <dbReference type="Proteomes" id="UP000323917"/>
    </source>
</evidence>
<evidence type="ECO:0000313" key="4">
    <source>
        <dbReference type="EMBL" id="QEG34965.1"/>
    </source>
</evidence>
<dbReference type="PROSITE" id="PS51371">
    <property type="entry name" value="CBS"/>
    <property type="match status" value="2"/>
</dbReference>
<feature type="domain" description="CBS" evidence="3">
    <location>
        <begin position="77"/>
        <end position="135"/>
    </location>
</feature>
<dbReference type="PANTHER" id="PTHR43080:SF26">
    <property type="entry name" value="REGULATORY PROTEIN"/>
    <property type="match status" value="1"/>
</dbReference>
<reference evidence="4 5" key="1">
    <citation type="submission" date="2019-08" db="EMBL/GenBank/DDBJ databases">
        <title>Deep-cultivation of Planctomycetes and their phenomic and genomic characterization uncovers novel biology.</title>
        <authorList>
            <person name="Wiegand S."/>
            <person name="Jogler M."/>
            <person name="Boedeker C."/>
            <person name="Pinto D."/>
            <person name="Vollmers J."/>
            <person name="Rivas-Marin E."/>
            <person name="Kohn T."/>
            <person name="Peeters S.H."/>
            <person name="Heuer A."/>
            <person name="Rast P."/>
            <person name="Oberbeckmann S."/>
            <person name="Bunk B."/>
            <person name="Jeske O."/>
            <person name="Meyerdierks A."/>
            <person name="Storesund J.E."/>
            <person name="Kallscheuer N."/>
            <person name="Luecker S."/>
            <person name="Lage O.M."/>
            <person name="Pohl T."/>
            <person name="Merkel B.J."/>
            <person name="Hornburger P."/>
            <person name="Mueller R.-W."/>
            <person name="Bruemmer F."/>
            <person name="Labrenz M."/>
            <person name="Spormann A.M."/>
            <person name="Op den Camp H."/>
            <person name="Overmann J."/>
            <person name="Amann R."/>
            <person name="Jetten M.S.M."/>
            <person name="Mascher T."/>
            <person name="Medema M.H."/>
            <person name="Devos D.P."/>
            <person name="Kaster A.-K."/>
            <person name="Ovreas L."/>
            <person name="Rohde M."/>
            <person name="Galperin M.Y."/>
            <person name="Jogler C."/>
        </authorList>
    </citation>
    <scope>NUCLEOTIDE SEQUENCE [LARGE SCALE GENOMIC DNA]</scope>
    <source>
        <strain evidence="4 5">Pr1d</strain>
    </source>
</reference>
<dbReference type="CDD" id="cd04629">
    <property type="entry name" value="CBS_pair_bac"/>
    <property type="match status" value="1"/>
</dbReference>
<evidence type="ECO:0000256" key="2">
    <source>
        <dbReference type="PROSITE-ProRule" id="PRU00703"/>
    </source>
</evidence>
<proteinExistence type="predicted"/>
<evidence type="ECO:0000259" key="3">
    <source>
        <dbReference type="PROSITE" id="PS51371"/>
    </source>
</evidence>
<accession>A0A5B9QBL6</accession>